<feature type="chain" id="PRO_5043829106" description="Dienelactone hydrolase domain-containing protein" evidence="1">
    <location>
        <begin position="25"/>
        <end position="335"/>
    </location>
</feature>
<feature type="signal peptide" evidence="1">
    <location>
        <begin position="1"/>
        <end position="24"/>
    </location>
</feature>
<proteinExistence type="predicted"/>
<dbReference type="PROSITE" id="PS51257">
    <property type="entry name" value="PROKAR_LIPOPROTEIN"/>
    <property type="match status" value="1"/>
</dbReference>
<protein>
    <recommendedName>
        <fullName evidence="3">Dienelactone hydrolase domain-containing protein</fullName>
    </recommendedName>
</protein>
<keyword evidence="1" id="KW-0732">Signal</keyword>
<organism evidence="2">
    <name type="scientific">Flagellimonas sp. MMG031</name>
    <dbReference type="NCBI Taxonomy" id="3158549"/>
    <lineage>
        <taxon>Bacteria</taxon>
        <taxon>Pseudomonadati</taxon>
        <taxon>Bacteroidota</taxon>
        <taxon>Flavobacteriia</taxon>
        <taxon>Flavobacteriales</taxon>
        <taxon>Flavobacteriaceae</taxon>
        <taxon>Flagellimonas</taxon>
    </lineage>
</organism>
<dbReference type="SUPFAM" id="SSF53474">
    <property type="entry name" value="alpha/beta-Hydrolases"/>
    <property type="match status" value="1"/>
</dbReference>
<dbReference type="InterPro" id="IPR029058">
    <property type="entry name" value="AB_hydrolase_fold"/>
</dbReference>
<evidence type="ECO:0000256" key="1">
    <source>
        <dbReference type="SAM" id="SignalP"/>
    </source>
</evidence>
<dbReference type="RefSeq" id="WP_349352519.1">
    <property type="nucleotide sequence ID" value="NZ_CP157804.1"/>
</dbReference>
<evidence type="ECO:0000313" key="2">
    <source>
        <dbReference type="EMBL" id="XBQ24183.1"/>
    </source>
</evidence>
<dbReference type="EMBL" id="CP157804">
    <property type="protein sequence ID" value="XBQ24183.1"/>
    <property type="molecule type" value="Genomic_DNA"/>
</dbReference>
<evidence type="ECO:0008006" key="3">
    <source>
        <dbReference type="Google" id="ProtNLM"/>
    </source>
</evidence>
<dbReference type="AlphaFoldDB" id="A0AAU7N0V5"/>
<dbReference type="Gene3D" id="3.40.50.1820">
    <property type="entry name" value="alpha/beta hydrolase"/>
    <property type="match status" value="1"/>
</dbReference>
<name>A0AAU7N0V5_9FLAO</name>
<dbReference type="KEGG" id="fld:ABNE31_04505"/>
<gene>
    <name evidence="2" type="ORF">ABNE31_04505</name>
</gene>
<accession>A0AAU7N0V5</accession>
<sequence length="335" mass="36737">MKKIIKNFSIALLTVSILFLSSCSKDESPFGPSSSDAPVTLSSKSIDTLVYAKVGNAAIPVYIAIPEDCDMEDYPAVMVLHGSDGMWLDHDTSTGKMSGQFNEWKKLLNNNCIFAVFVDSYSGRGVQTRTGKWTTAPDNFKISSQFIRPRDANAALRLLQEMKFSNGKPVIRSNQIALVGFSDGASAVASTLYNIDTTPDGWQWIQTFDGKVYDTNSGVIPPEPKPETGFAGGIFYYGGSGAYNYWGKSPCSDDAAEGNIFQPYAPMLYQVPSEGYLSENTLCQVALLKEKGLPVEVRVYQGVGHGFDFDKVEQSELARAVSIQWLKQLFANLED</sequence>
<reference evidence="2" key="1">
    <citation type="submission" date="2024-05" db="EMBL/GenBank/DDBJ databases">
        <title>Draft Genome Sequences of Flagellimonas sp. MMG031 and Marinobacter sp. MMG032 Isolated from the dinoflagellate Symbiodinium pilosum.</title>
        <authorList>
            <person name="Shikuma N.J."/>
            <person name="Farrell M.V."/>
        </authorList>
    </citation>
    <scope>NUCLEOTIDE SEQUENCE</scope>
    <source>
        <strain evidence="2">MMG031</strain>
    </source>
</reference>